<dbReference type="InterPro" id="IPR005467">
    <property type="entry name" value="His_kinase_dom"/>
</dbReference>
<dbReference type="SUPFAM" id="SSF158472">
    <property type="entry name" value="HAMP domain-like"/>
    <property type="match status" value="1"/>
</dbReference>
<dbReference type="PROSITE" id="PS50110">
    <property type="entry name" value="RESPONSE_REGULATORY"/>
    <property type="match status" value="1"/>
</dbReference>
<dbReference type="PANTHER" id="PTHR43047">
    <property type="entry name" value="TWO-COMPONENT HISTIDINE PROTEIN KINASE"/>
    <property type="match status" value="1"/>
</dbReference>
<proteinExistence type="predicted"/>
<dbReference type="Pfam" id="PF00512">
    <property type="entry name" value="HisKA"/>
    <property type="match status" value="1"/>
</dbReference>
<keyword evidence="8" id="KW-0418">Kinase</keyword>
<dbReference type="InterPro" id="IPR003594">
    <property type="entry name" value="HATPase_dom"/>
</dbReference>
<dbReference type="InterPro" id="IPR001789">
    <property type="entry name" value="Sig_transdc_resp-reg_receiver"/>
</dbReference>
<protein>
    <recommendedName>
        <fullName evidence="3">histidine kinase</fullName>
        <ecNumber evidence="3">2.7.13.3</ecNumber>
    </recommendedName>
</protein>
<dbReference type="InterPro" id="IPR004358">
    <property type="entry name" value="Sig_transdc_His_kin-like_C"/>
</dbReference>
<dbReference type="InterPro" id="IPR033417">
    <property type="entry name" value="CHASE8"/>
</dbReference>
<dbReference type="RefSeq" id="WP_103922444.1">
    <property type="nucleotide sequence ID" value="NZ_FMSV02000557.1"/>
</dbReference>
<dbReference type="PROSITE" id="PS50109">
    <property type="entry name" value="HIS_KIN"/>
    <property type="match status" value="1"/>
</dbReference>
<dbReference type="Gene3D" id="1.10.287.130">
    <property type="match status" value="1"/>
</dbReference>
<dbReference type="Gene3D" id="6.10.340.10">
    <property type="match status" value="1"/>
</dbReference>
<evidence type="ECO:0000256" key="12">
    <source>
        <dbReference type="PROSITE-ProRule" id="PRU00169"/>
    </source>
</evidence>
<evidence type="ECO:0000256" key="4">
    <source>
        <dbReference type="ARBA" id="ARBA00022475"/>
    </source>
</evidence>
<dbReference type="Gene3D" id="3.40.50.2300">
    <property type="match status" value="1"/>
</dbReference>
<dbReference type="InterPro" id="IPR036890">
    <property type="entry name" value="HATPase_C_sf"/>
</dbReference>
<feature type="transmembrane region" description="Helical" evidence="13">
    <location>
        <begin position="157"/>
        <end position="179"/>
    </location>
</feature>
<dbReference type="InterPro" id="IPR036097">
    <property type="entry name" value="HisK_dim/P_sf"/>
</dbReference>
<evidence type="ECO:0000313" key="17">
    <source>
        <dbReference type="EMBL" id="SEH08942.1"/>
    </source>
</evidence>
<reference evidence="17 18" key="1">
    <citation type="submission" date="2016-10" db="EMBL/GenBank/DDBJ databases">
        <authorList>
            <person name="de Groot N.N."/>
        </authorList>
    </citation>
    <scope>NUCLEOTIDE SEQUENCE [LARGE SCALE GENOMIC DNA]</scope>
    <source>
        <strain evidence="17">MBHS1</strain>
    </source>
</reference>
<evidence type="ECO:0000256" key="10">
    <source>
        <dbReference type="ARBA" id="ARBA00023012"/>
    </source>
</evidence>
<keyword evidence="11 13" id="KW-0472">Membrane</keyword>
<dbReference type="AlphaFoldDB" id="A0A1H6FFV5"/>
<comment type="catalytic activity">
    <reaction evidence="1">
        <text>ATP + protein L-histidine = ADP + protein N-phospho-L-histidine.</text>
        <dbReference type="EC" id="2.7.13.3"/>
    </reaction>
</comment>
<keyword evidence="5 12" id="KW-0597">Phosphoprotein</keyword>
<keyword evidence="13" id="KW-1133">Transmembrane helix</keyword>
<dbReference type="GO" id="GO:0005886">
    <property type="term" value="C:plasma membrane"/>
    <property type="evidence" value="ECO:0007669"/>
    <property type="project" value="UniProtKB-SubCell"/>
</dbReference>
<evidence type="ECO:0000313" key="18">
    <source>
        <dbReference type="Proteomes" id="UP000236724"/>
    </source>
</evidence>
<evidence type="ECO:0000256" key="2">
    <source>
        <dbReference type="ARBA" id="ARBA00004236"/>
    </source>
</evidence>
<dbReference type="PROSITE" id="PS50885">
    <property type="entry name" value="HAMP"/>
    <property type="match status" value="1"/>
</dbReference>
<keyword evidence="4" id="KW-1003">Cell membrane</keyword>
<dbReference type="CDD" id="cd17546">
    <property type="entry name" value="REC_hyHK_CKI1_RcsC-like"/>
    <property type="match status" value="1"/>
</dbReference>
<comment type="subcellular location">
    <subcellularLocation>
        <location evidence="2">Cell membrane</location>
    </subcellularLocation>
</comment>
<dbReference type="SMART" id="SM00388">
    <property type="entry name" value="HisKA"/>
    <property type="match status" value="1"/>
</dbReference>
<dbReference type="InterPro" id="IPR003661">
    <property type="entry name" value="HisK_dim/P_dom"/>
</dbReference>
<evidence type="ECO:0000256" key="13">
    <source>
        <dbReference type="SAM" id="Phobius"/>
    </source>
</evidence>
<dbReference type="SMART" id="SM00448">
    <property type="entry name" value="REC"/>
    <property type="match status" value="1"/>
</dbReference>
<evidence type="ECO:0000256" key="7">
    <source>
        <dbReference type="ARBA" id="ARBA00022741"/>
    </source>
</evidence>
<dbReference type="GO" id="GO:0000155">
    <property type="term" value="F:phosphorelay sensor kinase activity"/>
    <property type="evidence" value="ECO:0007669"/>
    <property type="project" value="InterPro"/>
</dbReference>
<feature type="transmembrane region" description="Helical" evidence="13">
    <location>
        <begin position="20"/>
        <end position="39"/>
    </location>
</feature>
<keyword evidence="10" id="KW-0902">Two-component regulatory system</keyword>
<dbReference type="PANTHER" id="PTHR43047:SF72">
    <property type="entry name" value="OSMOSENSING HISTIDINE PROTEIN KINASE SLN1"/>
    <property type="match status" value="1"/>
</dbReference>
<dbReference type="EC" id="2.7.13.3" evidence="3"/>
<accession>A0A1H6FFV5</accession>
<evidence type="ECO:0000259" key="15">
    <source>
        <dbReference type="PROSITE" id="PS50110"/>
    </source>
</evidence>
<dbReference type="Proteomes" id="UP000236724">
    <property type="component" value="Unassembled WGS sequence"/>
</dbReference>
<dbReference type="Pfam" id="PF17152">
    <property type="entry name" value="CHASE8"/>
    <property type="match status" value="1"/>
</dbReference>
<dbReference type="SUPFAM" id="SSF55874">
    <property type="entry name" value="ATPase domain of HSP90 chaperone/DNA topoisomerase II/histidine kinase"/>
    <property type="match status" value="1"/>
</dbReference>
<dbReference type="EMBL" id="FMSV02000557">
    <property type="protein sequence ID" value="SEH08942.1"/>
    <property type="molecule type" value="Genomic_DNA"/>
</dbReference>
<evidence type="ECO:0000256" key="11">
    <source>
        <dbReference type="ARBA" id="ARBA00023136"/>
    </source>
</evidence>
<keyword evidence="9" id="KW-0067">ATP-binding</keyword>
<dbReference type="CDD" id="cd06225">
    <property type="entry name" value="HAMP"/>
    <property type="match status" value="1"/>
</dbReference>
<dbReference type="SUPFAM" id="SSF52172">
    <property type="entry name" value="CheY-like"/>
    <property type="match status" value="1"/>
</dbReference>
<dbReference type="Gene3D" id="3.30.565.10">
    <property type="entry name" value="Histidine kinase-like ATPase, C-terminal domain"/>
    <property type="match status" value="1"/>
</dbReference>
<dbReference type="Pfam" id="PF00072">
    <property type="entry name" value="Response_reg"/>
    <property type="match status" value="1"/>
</dbReference>
<organism evidence="17 18">
    <name type="scientific">Candidatus Venteria ishoeyi</name>
    <dbReference type="NCBI Taxonomy" id="1899563"/>
    <lineage>
        <taxon>Bacteria</taxon>
        <taxon>Pseudomonadati</taxon>
        <taxon>Pseudomonadota</taxon>
        <taxon>Gammaproteobacteria</taxon>
        <taxon>Thiotrichales</taxon>
        <taxon>Thiotrichaceae</taxon>
        <taxon>Venteria</taxon>
    </lineage>
</organism>
<dbReference type="CDD" id="cd16922">
    <property type="entry name" value="HATPase_EvgS-ArcB-TorS-like"/>
    <property type="match status" value="1"/>
</dbReference>
<keyword evidence="13" id="KW-0812">Transmembrane</keyword>
<feature type="domain" description="Response regulatory" evidence="15">
    <location>
        <begin position="526"/>
        <end position="642"/>
    </location>
</feature>
<dbReference type="InterPro" id="IPR011006">
    <property type="entry name" value="CheY-like_superfamily"/>
</dbReference>
<keyword evidence="6 17" id="KW-0808">Transferase</keyword>
<evidence type="ECO:0000259" key="14">
    <source>
        <dbReference type="PROSITE" id="PS50109"/>
    </source>
</evidence>
<dbReference type="FunFam" id="1.10.287.130:FF:000038">
    <property type="entry name" value="Sensory transduction histidine kinase"/>
    <property type="match status" value="1"/>
</dbReference>
<dbReference type="CDD" id="cd00082">
    <property type="entry name" value="HisKA"/>
    <property type="match status" value="1"/>
</dbReference>
<dbReference type="OrthoDB" id="9810730at2"/>
<evidence type="ECO:0000256" key="9">
    <source>
        <dbReference type="ARBA" id="ARBA00022840"/>
    </source>
</evidence>
<feature type="modified residue" description="4-aspartylphosphate" evidence="12">
    <location>
        <position position="575"/>
    </location>
</feature>
<evidence type="ECO:0000256" key="6">
    <source>
        <dbReference type="ARBA" id="ARBA00022679"/>
    </source>
</evidence>
<feature type="domain" description="Histidine kinase" evidence="14">
    <location>
        <begin position="274"/>
        <end position="490"/>
    </location>
</feature>
<evidence type="ECO:0000259" key="16">
    <source>
        <dbReference type="PROSITE" id="PS50885"/>
    </source>
</evidence>
<sequence length="729" mass="81362">MHHSRQDKRLHTLSIHKTISLSVLVMISLIMLLFIIMGFKIRNTLLEHEAQAMHVQWATLAESSIPALLFDDEKAATELLNPLQASPKLVAAVLLYPDGRELAHYGKTLTNPAALPEKQFTDKALVIHQVIYFENKTIGSLVLVSDMGKFRALEQRLLLIFLLLLGFALSVALLISKFLNRRVSMPLARFVATTDKIARSGDYSQRIHARSGDEFYTFAHGFNMMLEAVQQRDQELLEHKTHLEEMVAVRTADLEQAKEAAESANRAKSAFLASMSHELRTPLNAVLGYAQILQHDVLLNAGQQQSVATIKRSGEYLLTLINDVLDLAKIEAGRLELIPGPCELSRFFTELSDMFRLHAIDKGITFQAKTRGKLPDIIKIDEKRLRQVCLNLLGNAIKFTEQGTVNLETEYQAGKLLIRVIDSGIGIPETRHKEIFNPFHQTCDDQYKQQGTGLGLAISHSLVKQMQGCIKLDSETGHGSCFSVMIPAPVLKQISAGKTEHQTTDTKTGSKIVAYQRLDGKSDALQVLVVDDNQDNRAVLRGLLEPLGFVITEAEDGLVAMALTEKQAFDVILMDLVMPKLDGLSATRRILARTDNCNHLIIAISARAFKENYAESLAAGCQAHLCKPIDNDALLRLLQTHLSVKWCYAENSQRTEQQESGLSAKISCPATWFDRLEQAVVEGSRMEILSLLNIVKQQDEKLGSTLASWAESYESKRLLEWIEKNRVGQ</sequence>
<dbReference type="SMART" id="SM00304">
    <property type="entry name" value="HAMP"/>
    <property type="match status" value="1"/>
</dbReference>
<evidence type="ECO:0000256" key="3">
    <source>
        <dbReference type="ARBA" id="ARBA00012438"/>
    </source>
</evidence>
<keyword evidence="7" id="KW-0547">Nucleotide-binding</keyword>
<keyword evidence="18" id="KW-1185">Reference proteome</keyword>
<dbReference type="SMART" id="SM00387">
    <property type="entry name" value="HATPase_c"/>
    <property type="match status" value="1"/>
</dbReference>
<dbReference type="PRINTS" id="PR00344">
    <property type="entry name" value="BCTRLSENSOR"/>
</dbReference>
<gene>
    <name evidence="17" type="primary">arcB_22</name>
    <name evidence="17" type="ORF">MBHS_04835</name>
</gene>
<dbReference type="FunFam" id="3.30.565.10:FF:000023">
    <property type="entry name" value="PAS domain-containing sensor histidine kinase"/>
    <property type="match status" value="1"/>
</dbReference>
<feature type="domain" description="HAMP" evidence="16">
    <location>
        <begin position="181"/>
        <end position="234"/>
    </location>
</feature>
<evidence type="ECO:0000256" key="8">
    <source>
        <dbReference type="ARBA" id="ARBA00022777"/>
    </source>
</evidence>
<dbReference type="SUPFAM" id="SSF47384">
    <property type="entry name" value="Homodimeric domain of signal transducing histidine kinase"/>
    <property type="match status" value="1"/>
</dbReference>
<dbReference type="Pfam" id="PF00672">
    <property type="entry name" value="HAMP"/>
    <property type="match status" value="1"/>
</dbReference>
<evidence type="ECO:0000256" key="5">
    <source>
        <dbReference type="ARBA" id="ARBA00022553"/>
    </source>
</evidence>
<dbReference type="Pfam" id="PF02518">
    <property type="entry name" value="HATPase_c"/>
    <property type="match status" value="1"/>
</dbReference>
<dbReference type="GO" id="GO:0005524">
    <property type="term" value="F:ATP binding"/>
    <property type="evidence" value="ECO:0007669"/>
    <property type="project" value="UniProtKB-KW"/>
</dbReference>
<evidence type="ECO:0000256" key="1">
    <source>
        <dbReference type="ARBA" id="ARBA00000085"/>
    </source>
</evidence>
<name>A0A1H6FFV5_9GAMM</name>
<dbReference type="InterPro" id="IPR003660">
    <property type="entry name" value="HAMP_dom"/>
</dbReference>
<dbReference type="GO" id="GO:0009927">
    <property type="term" value="F:histidine phosphotransfer kinase activity"/>
    <property type="evidence" value="ECO:0007669"/>
    <property type="project" value="TreeGrafter"/>
</dbReference>